<keyword evidence="3" id="KW-1185">Reference proteome</keyword>
<dbReference type="EMBL" id="CP013189">
    <property type="protein sequence ID" value="ALO47518.1"/>
    <property type="molecule type" value="Genomic_DNA"/>
</dbReference>
<reference evidence="2 3" key="1">
    <citation type="submission" date="2015-11" db="EMBL/GenBank/DDBJ databases">
        <authorList>
            <person name="Zhang Y."/>
            <person name="Guo Z."/>
        </authorList>
    </citation>
    <scope>NUCLEOTIDE SEQUENCE [LARGE SCALE GENOMIC DNA]</scope>
    <source>
        <strain evidence="2 3">KCTC 32221</strain>
    </source>
</reference>
<proteinExistence type="predicted"/>
<dbReference type="AlphaFoldDB" id="A0A0S2KHD7"/>
<evidence type="ECO:0000256" key="1">
    <source>
        <dbReference type="SAM" id="Phobius"/>
    </source>
</evidence>
<accession>A0A0S2KHD7</accession>
<gene>
    <name evidence="2" type="ORF">PS2015_2890</name>
</gene>
<feature type="transmembrane region" description="Helical" evidence="1">
    <location>
        <begin position="69"/>
        <end position="89"/>
    </location>
</feature>
<dbReference type="OrthoDB" id="7063456at2"/>
<organism evidence="2 3">
    <name type="scientific">Pseudohongiella spirulinae</name>
    <dbReference type="NCBI Taxonomy" id="1249552"/>
    <lineage>
        <taxon>Bacteria</taxon>
        <taxon>Pseudomonadati</taxon>
        <taxon>Pseudomonadota</taxon>
        <taxon>Gammaproteobacteria</taxon>
        <taxon>Pseudomonadales</taxon>
        <taxon>Pseudohongiellaceae</taxon>
        <taxon>Pseudohongiella</taxon>
    </lineage>
</organism>
<evidence type="ECO:0000313" key="2">
    <source>
        <dbReference type="EMBL" id="ALO47518.1"/>
    </source>
</evidence>
<dbReference type="KEGG" id="pspi:PS2015_2890"/>
<dbReference type="Proteomes" id="UP000065641">
    <property type="component" value="Chromosome"/>
</dbReference>
<name>A0A0S2KHD7_9GAMM</name>
<feature type="transmembrane region" description="Helical" evidence="1">
    <location>
        <begin position="35"/>
        <end position="54"/>
    </location>
</feature>
<dbReference type="PATRIC" id="fig|1249552.3.peg.2917"/>
<evidence type="ECO:0000313" key="3">
    <source>
        <dbReference type="Proteomes" id="UP000065641"/>
    </source>
</evidence>
<dbReference type="STRING" id="1249552.PS2015_2890"/>
<dbReference type="RefSeq" id="WP_156412760.1">
    <property type="nucleotide sequence ID" value="NZ_CP013189.1"/>
</dbReference>
<protein>
    <submittedName>
        <fullName evidence="2">Uncharacterized protein</fullName>
    </submittedName>
</protein>
<feature type="transmembrane region" description="Helical" evidence="1">
    <location>
        <begin position="6"/>
        <end position="23"/>
    </location>
</feature>
<keyword evidence="1" id="KW-1133">Transmembrane helix</keyword>
<keyword evidence="1" id="KW-0812">Transmembrane</keyword>
<keyword evidence="1" id="KW-0472">Membrane</keyword>
<sequence precursor="true">MPPPMTILAINGIILVVAYFLLFPRLVGDNLQKMALNDLLASIVALIVAGSLYMGSGLEFRVFGVPLNWFWFTLLSYLALEFPLAIWYLKKNGMRLS</sequence>